<keyword evidence="2" id="KW-0732">Signal</keyword>
<dbReference type="InterPro" id="IPR000757">
    <property type="entry name" value="Beta-glucanase-like"/>
</dbReference>
<feature type="domain" description="GH16" evidence="3">
    <location>
        <begin position="97"/>
        <end position="338"/>
    </location>
</feature>
<evidence type="ECO:0000313" key="5">
    <source>
        <dbReference type="Proteomes" id="UP000193689"/>
    </source>
</evidence>
<dbReference type="PANTHER" id="PTHR38121:SF4">
    <property type="entry name" value="GH16 DOMAIN-CONTAINING PROTEIN-RELATED"/>
    <property type="match status" value="1"/>
</dbReference>
<dbReference type="PROSITE" id="PS51762">
    <property type="entry name" value="GH16_2"/>
    <property type="match status" value="1"/>
</dbReference>
<keyword evidence="4" id="KW-0430">Lectin</keyword>
<gene>
    <name evidence="4" type="ORF">BCR38DRAFT_430646</name>
</gene>
<evidence type="ECO:0000259" key="3">
    <source>
        <dbReference type="PROSITE" id="PS51762"/>
    </source>
</evidence>
<dbReference type="OrthoDB" id="4388755at2759"/>
<organism evidence="4 5">
    <name type="scientific">Pseudomassariella vexata</name>
    <dbReference type="NCBI Taxonomy" id="1141098"/>
    <lineage>
        <taxon>Eukaryota</taxon>
        <taxon>Fungi</taxon>
        <taxon>Dikarya</taxon>
        <taxon>Ascomycota</taxon>
        <taxon>Pezizomycotina</taxon>
        <taxon>Sordariomycetes</taxon>
        <taxon>Xylariomycetidae</taxon>
        <taxon>Amphisphaeriales</taxon>
        <taxon>Pseudomassariaceae</taxon>
        <taxon>Pseudomassariella</taxon>
    </lineage>
</organism>
<dbReference type="GO" id="GO:0004553">
    <property type="term" value="F:hydrolase activity, hydrolyzing O-glycosyl compounds"/>
    <property type="evidence" value="ECO:0007669"/>
    <property type="project" value="InterPro"/>
</dbReference>
<dbReference type="Proteomes" id="UP000193689">
    <property type="component" value="Unassembled WGS sequence"/>
</dbReference>
<feature type="region of interest" description="Disordered" evidence="1">
    <location>
        <begin position="175"/>
        <end position="202"/>
    </location>
</feature>
<evidence type="ECO:0000313" key="4">
    <source>
        <dbReference type="EMBL" id="ORY66566.1"/>
    </source>
</evidence>
<dbReference type="GO" id="GO:0005975">
    <property type="term" value="P:carbohydrate metabolic process"/>
    <property type="evidence" value="ECO:0007669"/>
    <property type="project" value="InterPro"/>
</dbReference>
<evidence type="ECO:0000256" key="2">
    <source>
        <dbReference type="SAM" id="SignalP"/>
    </source>
</evidence>
<dbReference type="InParanoid" id="A0A1Y2E5L2"/>
<comment type="caution">
    <text evidence="4">The sequence shown here is derived from an EMBL/GenBank/DDBJ whole genome shotgun (WGS) entry which is preliminary data.</text>
</comment>
<dbReference type="GeneID" id="63776265"/>
<evidence type="ECO:0000256" key="1">
    <source>
        <dbReference type="SAM" id="MobiDB-lite"/>
    </source>
</evidence>
<dbReference type="GO" id="GO:0030246">
    <property type="term" value="F:carbohydrate binding"/>
    <property type="evidence" value="ECO:0007669"/>
    <property type="project" value="UniProtKB-KW"/>
</dbReference>
<keyword evidence="5" id="KW-1185">Reference proteome</keyword>
<dbReference type="RefSeq" id="XP_040717530.1">
    <property type="nucleotide sequence ID" value="XM_040860053.1"/>
</dbReference>
<dbReference type="AlphaFoldDB" id="A0A1Y2E5L2"/>
<protein>
    <submittedName>
        <fullName evidence="4">Concanavalin A-like lectin/glucanase domain-containing protein</fullName>
    </submittedName>
</protein>
<dbReference type="InterPro" id="IPR013320">
    <property type="entry name" value="ConA-like_dom_sf"/>
</dbReference>
<proteinExistence type="predicted"/>
<name>A0A1Y2E5L2_9PEZI</name>
<dbReference type="PANTHER" id="PTHR38121">
    <property type="entry name" value="GH16 DOMAIN-CONTAINING PROTEIN"/>
    <property type="match status" value="1"/>
</dbReference>
<feature type="chain" id="PRO_5013096071" evidence="2">
    <location>
        <begin position="21"/>
        <end position="399"/>
    </location>
</feature>
<accession>A0A1Y2E5L2</accession>
<reference evidence="4 5" key="1">
    <citation type="submission" date="2016-07" db="EMBL/GenBank/DDBJ databases">
        <title>Pervasive Adenine N6-methylation of Active Genes in Fungi.</title>
        <authorList>
            <consortium name="DOE Joint Genome Institute"/>
            <person name="Mondo S.J."/>
            <person name="Dannebaum R.O."/>
            <person name="Kuo R.C."/>
            <person name="Labutti K."/>
            <person name="Haridas S."/>
            <person name="Kuo A."/>
            <person name="Salamov A."/>
            <person name="Ahrendt S.R."/>
            <person name="Lipzen A."/>
            <person name="Sullivan W."/>
            <person name="Andreopoulos W.B."/>
            <person name="Clum A."/>
            <person name="Lindquist E."/>
            <person name="Daum C."/>
            <person name="Ramamoorthy G.K."/>
            <person name="Gryganskyi A."/>
            <person name="Culley D."/>
            <person name="Magnuson J.K."/>
            <person name="James T.Y."/>
            <person name="O'Malley M.A."/>
            <person name="Stajich J.E."/>
            <person name="Spatafora J.W."/>
            <person name="Visel A."/>
            <person name="Grigoriev I.V."/>
        </authorList>
    </citation>
    <scope>NUCLEOTIDE SEQUENCE [LARGE SCALE GENOMIC DNA]</scope>
    <source>
        <strain evidence="4 5">CBS 129021</strain>
    </source>
</reference>
<dbReference type="Gene3D" id="2.60.120.200">
    <property type="match status" value="1"/>
</dbReference>
<dbReference type="STRING" id="1141098.A0A1Y2E5L2"/>
<dbReference type="SUPFAM" id="SSF49899">
    <property type="entry name" value="Concanavalin A-like lectins/glucanases"/>
    <property type="match status" value="1"/>
</dbReference>
<feature type="signal peptide" evidence="2">
    <location>
        <begin position="1"/>
        <end position="20"/>
    </location>
</feature>
<sequence>MKARDACLVAIALILRGASATDLVEPTSKDNSDQCQCYLASGPDPGYFQYHRFWDFRSIPLEEGNTFIEAPELVTDYESEDAKDITSAYFGTTAWQNDWSFLSGPAKTSSSVTNAYSPQNVYISRNTTDDAQGSTYLTLRASRADDFMSTAQITSNQQNLLYASLRTRMRVIPNGLSQSSAPSAGDRPVSNPDTGSSASHPVDEGAVVGFFTYHSDTQESDIEILTGDATDQIRYSNQPDYNAKTDSMVPGASSQLTLPGGKRYTEWIEHRLDWYEGTIRWWADGELVLNKTTNTPTEPSGLIMNLWGDGGFWSGNMSVGGQVLVGVEWVEVVFNVSGGNPEEWSLERRDEDVCKVGCRIDEVKAVGFPEVEYDSGSAAMVAHLAHWLLISTTLSIILS</sequence>
<dbReference type="CDD" id="cd00413">
    <property type="entry name" value="Glyco_hydrolase_16"/>
    <property type="match status" value="1"/>
</dbReference>
<dbReference type="EMBL" id="MCFJ01000005">
    <property type="protein sequence ID" value="ORY66566.1"/>
    <property type="molecule type" value="Genomic_DNA"/>
</dbReference>